<dbReference type="InterPro" id="IPR052958">
    <property type="entry name" value="IFN-induced_PKR_regulator"/>
</dbReference>
<dbReference type="InterPro" id="IPR008906">
    <property type="entry name" value="HATC_C_dom"/>
</dbReference>
<dbReference type="SUPFAM" id="SSF53098">
    <property type="entry name" value="Ribonuclease H-like"/>
    <property type="match status" value="1"/>
</dbReference>
<feature type="non-terminal residue" evidence="2">
    <location>
        <position position="1"/>
    </location>
</feature>
<reference evidence="2" key="1">
    <citation type="submission" date="2021-02" db="EMBL/GenBank/DDBJ databases">
        <authorList>
            <person name="Nowell W R."/>
        </authorList>
    </citation>
    <scope>NUCLEOTIDE SEQUENCE</scope>
</reference>
<gene>
    <name evidence="2" type="ORF">FNK824_LOCUS36539</name>
</gene>
<dbReference type="PANTHER" id="PTHR46289:SF14">
    <property type="entry name" value="DUF4371 DOMAIN-CONTAINING PROTEIN"/>
    <property type="match status" value="1"/>
</dbReference>
<dbReference type="InterPro" id="IPR012337">
    <property type="entry name" value="RNaseH-like_sf"/>
</dbReference>
<name>A0A820BHV6_9BILA</name>
<dbReference type="Proteomes" id="UP000663874">
    <property type="component" value="Unassembled WGS sequence"/>
</dbReference>
<organism evidence="2 3">
    <name type="scientific">Rotaria sordida</name>
    <dbReference type="NCBI Taxonomy" id="392033"/>
    <lineage>
        <taxon>Eukaryota</taxon>
        <taxon>Metazoa</taxon>
        <taxon>Spiralia</taxon>
        <taxon>Gnathifera</taxon>
        <taxon>Rotifera</taxon>
        <taxon>Eurotatoria</taxon>
        <taxon>Bdelloidea</taxon>
        <taxon>Philodinida</taxon>
        <taxon>Philodinidae</taxon>
        <taxon>Rotaria</taxon>
    </lineage>
</organism>
<dbReference type="PANTHER" id="PTHR46289">
    <property type="entry name" value="52 KDA REPRESSOR OF THE INHIBITOR OF THE PROTEIN KINASE-LIKE PROTEIN-RELATED"/>
    <property type="match status" value="1"/>
</dbReference>
<evidence type="ECO:0000259" key="1">
    <source>
        <dbReference type="Pfam" id="PF05699"/>
    </source>
</evidence>
<dbReference type="EMBL" id="CAJOBE010017030">
    <property type="protein sequence ID" value="CAF4206599.1"/>
    <property type="molecule type" value="Genomic_DNA"/>
</dbReference>
<evidence type="ECO:0000313" key="3">
    <source>
        <dbReference type="Proteomes" id="UP000663874"/>
    </source>
</evidence>
<accession>A0A820BHV6</accession>
<protein>
    <recommendedName>
        <fullName evidence="1">HAT C-terminal dimerisation domain-containing protein</fullName>
    </recommendedName>
</protein>
<dbReference type="AlphaFoldDB" id="A0A820BHV6"/>
<feature type="domain" description="HAT C-terminal dimerisation" evidence="1">
    <location>
        <begin position="116"/>
        <end position="173"/>
    </location>
</feature>
<dbReference type="GO" id="GO:0046983">
    <property type="term" value="F:protein dimerization activity"/>
    <property type="evidence" value="ECO:0007669"/>
    <property type="project" value="InterPro"/>
</dbReference>
<comment type="caution">
    <text evidence="2">The sequence shown here is derived from an EMBL/GenBank/DDBJ whole genome shotgun (WGS) entry which is preliminary data.</text>
</comment>
<proteinExistence type="predicted"/>
<dbReference type="Pfam" id="PF05699">
    <property type="entry name" value="Dimer_Tnp_hAT"/>
    <property type="match status" value="1"/>
</dbReference>
<feature type="non-terminal residue" evidence="2">
    <location>
        <position position="173"/>
    </location>
</feature>
<sequence length="173" mass="20118">TQLTVMRGVGRQMYRPNAPAQTPEEYYRVNLFIPIMDHFIVSLTNRFSAHQWMAYNVSILIPSMIEHKSFDDLKDSIIFYEAYLPSPHLIKEEFQLYKRKWLNEAPEDRPNNAIDAYVRCNGTFFPNIKVLLQIYAMLPVTTATGERSFSTLKLVKTYLRSTMSANRLNGLAM</sequence>
<evidence type="ECO:0000313" key="2">
    <source>
        <dbReference type="EMBL" id="CAF4206599.1"/>
    </source>
</evidence>